<dbReference type="RefSeq" id="WP_115460287.1">
    <property type="nucleotide sequence ID" value="NZ_QRAP01000014.1"/>
</dbReference>
<organism evidence="2 3">
    <name type="scientific">Enterobacillus tribolii</name>
    <dbReference type="NCBI Taxonomy" id="1487935"/>
    <lineage>
        <taxon>Bacteria</taxon>
        <taxon>Pseudomonadati</taxon>
        <taxon>Pseudomonadota</taxon>
        <taxon>Gammaproteobacteria</taxon>
        <taxon>Enterobacterales</taxon>
        <taxon>Hafniaceae</taxon>
        <taxon>Enterobacillus</taxon>
    </lineage>
</organism>
<name>A0A370Q7Q9_9GAMM</name>
<proteinExistence type="predicted"/>
<dbReference type="Proteomes" id="UP000254848">
    <property type="component" value="Unassembled WGS sequence"/>
</dbReference>
<dbReference type="NCBIfam" id="TIGR01444">
    <property type="entry name" value="fkbM_fam"/>
    <property type="match status" value="1"/>
</dbReference>
<feature type="domain" description="Methyltransferase FkbM" evidence="1">
    <location>
        <begin position="70"/>
        <end position="209"/>
    </location>
</feature>
<dbReference type="Pfam" id="PF05050">
    <property type="entry name" value="Methyltransf_21"/>
    <property type="match status" value="1"/>
</dbReference>
<dbReference type="AlphaFoldDB" id="A0A370Q7Q9"/>
<dbReference type="OrthoDB" id="9814604at2"/>
<dbReference type="InterPro" id="IPR029063">
    <property type="entry name" value="SAM-dependent_MTases_sf"/>
</dbReference>
<evidence type="ECO:0000259" key="1">
    <source>
        <dbReference type="Pfam" id="PF05050"/>
    </source>
</evidence>
<keyword evidence="3" id="KW-1185">Reference proteome</keyword>
<comment type="caution">
    <text evidence="2">The sequence shown here is derived from an EMBL/GenBank/DDBJ whole genome shotgun (WGS) entry which is preliminary data.</text>
</comment>
<dbReference type="GO" id="GO:0008168">
    <property type="term" value="F:methyltransferase activity"/>
    <property type="evidence" value="ECO:0007669"/>
    <property type="project" value="UniProtKB-KW"/>
</dbReference>
<sequence>MQHYSDVEKYFNREGHISVEIAGYPLRLDLANQYERRCALCLLCDVTHPQFDITRFLINHLVKKGDRVLDAGANIGLTALWLLAAGARNVTAVEAFPAFAGRIDALEHPDITCINAALCGEIGEKEMFTSPVYEQGATCDPEIVDRLRWLSEEPPVTISVPALGVDAIGEAFDIWKLDIEGAEIDVIQGASRSLANNPPRAIWAEIDDDKFNVFNGIIKKTHPYVYRAGITTKDHTLAIMEPEAFKEHSGDFHDISPTYIFLREEPHPDDIPRHTCACQEHAEK</sequence>
<dbReference type="PANTHER" id="PTHR34203:SF15">
    <property type="entry name" value="SLL1173 PROTEIN"/>
    <property type="match status" value="1"/>
</dbReference>
<dbReference type="InterPro" id="IPR006342">
    <property type="entry name" value="FkbM_mtfrase"/>
</dbReference>
<dbReference type="Gene3D" id="3.40.50.150">
    <property type="entry name" value="Vaccinia Virus protein VP39"/>
    <property type="match status" value="1"/>
</dbReference>
<evidence type="ECO:0000313" key="3">
    <source>
        <dbReference type="Proteomes" id="UP000254848"/>
    </source>
</evidence>
<gene>
    <name evidence="2" type="ORF">C8D90_1149</name>
</gene>
<dbReference type="EMBL" id="QRAP01000014">
    <property type="protein sequence ID" value="RDK84090.1"/>
    <property type="molecule type" value="Genomic_DNA"/>
</dbReference>
<evidence type="ECO:0000313" key="2">
    <source>
        <dbReference type="EMBL" id="RDK84090.1"/>
    </source>
</evidence>
<reference evidence="2 3" key="1">
    <citation type="submission" date="2018-07" db="EMBL/GenBank/DDBJ databases">
        <title>Genomic Encyclopedia of Type Strains, Phase IV (KMG-IV): sequencing the most valuable type-strain genomes for metagenomic binning, comparative biology and taxonomic classification.</title>
        <authorList>
            <person name="Goeker M."/>
        </authorList>
    </citation>
    <scope>NUCLEOTIDE SEQUENCE [LARGE SCALE GENOMIC DNA]</scope>
    <source>
        <strain evidence="2 3">DSM 103736</strain>
    </source>
</reference>
<dbReference type="InterPro" id="IPR052514">
    <property type="entry name" value="SAM-dependent_MTase"/>
</dbReference>
<accession>A0A370Q7Q9</accession>
<keyword evidence="2" id="KW-0489">Methyltransferase</keyword>
<dbReference type="SUPFAM" id="SSF53335">
    <property type="entry name" value="S-adenosyl-L-methionine-dependent methyltransferases"/>
    <property type="match status" value="1"/>
</dbReference>
<keyword evidence="2" id="KW-0808">Transferase</keyword>
<protein>
    <submittedName>
        <fullName evidence="2">FkbM family methyltransferase</fullName>
    </submittedName>
</protein>
<dbReference type="PANTHER" id="PTHR34203">
    <property type="entry name" value="METHYLTRANSFERASE, FKBM FAMILY PROTEIN"/>
    <property type="match status" value="1"/>
</dbReference>
<dbReference type="GO" id="GO:0032259">
    <property type="term" value="P:methylation"/>
    <property type="evidence" value="ECO:0007669"/>
    <property type="project" value="UniProtKB-KW"/>
</dbReference>